<dbReference type="EMBL" id="CP109527">
    <property type="protein sequence ID" value="WTY35781.1"/>
    <property type="molecule type" value="Genomic_DNA"/>
</dbReference>
<proteinExistence type="predicted"/>
<feature type="region of interest" description="Disordered" evidence="1">
    <location>
        <begin position="1"/>
        <end position="33"/>
    </location>
</feature>
<protein>
    <submittedName>
        <fullName evidence="2">Uncharacterized protein</fullName>
    </submittedName>
</protein>
<evidence type="ECO:0000313" key="2">
    <source>
        <dbReference type="EMBL" id="WTY35781.1"/>
    </source>
</evidence>
<dbReference type="RefSeq" id="WP_328656529.1">
    <property type="nucleotide sequence ID" value="NZ_CP108014.1"/>
</dbReference>
<feature type="compositionally biased region" description="Basic and acidic residues" evidence="1">
    <location>
        <begin position="19"/>
        <end position="33"/>
    </location>
</feature>
<feature type="compositionally biased region" description="Low complexity" evidence="1">
    <location>
        <begin position="1"/>
        <end position="12"/>
    </location>
</feature>
<sequence>MSSTPTTMSNNTAYPPSKDSLERIVDADGGRDEAENSYYEACADPDYVRQETMQRRFRGHMEKTDLFGRGMRYRARYVDPDGAESGNVTIQLVFDASSSAT</sequence>
<name>A0ABZ1N735_9NOCA</name>
<evidence type="ECO:0000313" key="3">
    <source>
        <dbReference type="Proteomes" id="UP001621418"/>
    </source>
</evidence>
<gene>
    <name evidence="2" type="ORF">OG308_31735</name>
</gene>
<organism evidence="2 3">
    <name type="scientific">Nocardia salmonicida</name>
    <dbReference type="NCBI Taxonomy" id="53431"/>
    <lineage>
        <taxon>Bacteria</taxon>
        <taxon>Bacillati</taxon>
        <taxon>Actinomycetota</taxon>
        <taxon>Actinomycetes</taxon>
        <taxon>Mycobacteriales</taxon>
        <taxon>Nocardiaceae</taxon>
        <taxon>Nocardia</taxon>
    </lineage>
</organism>
<accession>A0ABZ1N735</accession>
<evidence type="ECO:0000256" key="1">
    <source>
        <dbReference type="SAM" id="MobiDB-lite"/>
    </source>
</evidence>
<reference evidence="2 3" key="1">
    <citation type="submission" date="2022-10" db="EMBL/GenBank/DDBJ databases">
        <title>The complete genomes of actinobacterial strains from the NBC collection.</title>
        <authorList>
            <person name="Joergensen T.S."/>
            <person name="Alvarez Arevalo M."/>
            <person name="Sterndorff E.B."/>
            <person name="Faurdal D."/>
            <person name="Vuksanovic O."/>
            <person name="Mourched A.-S."/>
            <person name="Charusanti P."/>
            <person name="Shaw S."/>
            <person name="Blin K."/>
            <person name="Weber T."/>
        </authorList>
    </citation>
    <scope>NUCLEOTIDE SEQUENCE [LARGE SCALE GENOMIC DNA]</scope>
    <source>
        <strain evidence="2 3">NBC_01413</strain>
    </source>
</reference>
<dbReference type="Proteomes" id="UP001621418">
    <property type="component" value="Chromosome"/>
</dbReference>
<keyword evidence="3" id="KW-1185">Reference proteome</keyword>
<dbReference type="GeneID" id="91378734"/>